<gene>
    <name evidence="2" type="ORF">BDY17DRAFT_127072</name>
</gene>
<feature type="region of interest" description="Disordered" evidence="1">
    <location>
        <begin position="40"/>
        <end position="60"/>
    </location>
</feature>
<organism evidence="2 3">
    <name type="scientific">Neohortaea acidophila</name>
    <dbReference type="NCBI Taxonomy" id="245834"/>
    <lineage>
        <taxon>Eukaryota</taxon>
        <taxon>Fungi</taxon>
        <taxon>Dikarya</taxon>
        <taxon>Ascomycota</taxon>
        <taxon>Pezizomycotina</taxon>
        <taxon>Dothideomycetes</taxon>
        <taxon>Dothideomycetidae</taxon>
        <taxon>Mycosphaerellales</taxon>
        <taxon>Teratosphaeriaceae</taxon>
        <taxon>Neohortaea</taxon>
    </lineage>
</organism>
<dbReference type="EMBL" id="MU001634">
    <property type="protein sequence ID" value="KAF2484371.1"/>
    <property type="molecule type" value="Genomic_DNA"/>
</dbReference>
<name>A0A6A6PX85_9PEZI</name>
<evidence type="ECO:0000313" key="2">
    <source>
        <dbReference type="EMBL" id="KAF2484371.1"/>
    </source>
</evidence>
<accession>A0A6A6PX85</accession>
<feature type="region of interest" description="Disordered" evidence="1">
    <location>
        <begin position="157"/>
        <end position="183"/>
    </location>
</feature>
<reference evidence="2" key="1">
    <citation type="journal article" date="2020" name="Stud. Mycol.">
        <title>101 Dothideomycetes genomes: a test case for predicting lifestyles and emergence of pathogens.</title>
        <authorList>
            <person name="Haridas S."/>
            <person name="Albert R."/>
            <person name="Binder M."/>
            <person name="Bloem J."/>
            <person name="Labutti K."/>
            <person name="Salamov A."/>
            <person name="Andreopoulos B."/>
            <person name="Baker S."/>
            <person name="Barry K."/>
            <person name="Bills G."/>
            <person name="Bluhm B."/>
            <person name="Cannon C."/>
            <person name="Castanera R."/>
            <person name="Culley D."/>
            <person name="Daum C."/>
            <person name="Ezra D."/>
            <person name="Gonzalez J."/>
            <person name="Henrissat B."/>
            <person name="Kuo A."/>
            <person name="Liang C."/>
            <person name="Lipzen A."/>
            <person name="Lutzoni F."/>
            <person name="Magnuson J."/>
            <person name="Mondo S."/>
            <person name="Nolan M."/>
            <person name="Ohm R."/>
            <person name="Pangilinan J."/>
            <person name="Park H.-J."/>
            <person name="Ramirez L."/>
            <person name="Alfaro M."/>
            <person name="Sun H."/>
            <person name="Tritt A."/>
            <person name="Yoshinaga Y."/>
            <person name="Zwiers L.-H."/>
            <person name="Turgeon B."/>
            <person name="Goodwin S."/>
            <person name="Spatafora J."/>
            <person name="Crous P."/>
            <person name="Grigoriev I."/>
        </authorList>
    </citation>
    <scope>NUCLEOTIDE SEQUENCE</scope>
    <source>
        <strain evidence="2">CBS 113389</strain>
    </source>
</reference>
<dbReference type="AlphaFoldDB" id="A0A6A6PX85"/>
<dbReference type="Proteomes" id="UP000799767">
    <property type="component" value="Unassembled WGS sequence"/>
</dbReference>
<evidence type="ECO:0000256" key="1">
    <source>
        <dbReference type="SAM" id="MobiDB-lite"/>
    </source>
</evidence>
<keyword evidence="3" id="KW-1185">Reference proteome</keyword>
<evidence type="ECO:0000313" key="3">
    <source>
        <dbReference type="Proteomes" id="UP000799767"/>
    </source>
</evidence>
<protein>
    <submittedName>
        <fullName evidence="2">Uncharacterized protein</fullName>
    </submittedName>
</protein>
<dbReference type="RefSeq" id="XP_033590940.1">
    <property type="nucleotide sequence ID" value="XM_033729373.1"/>
</dbReference>
<proteinExistence type="predicted"/>
<sequence>MWLGMTGSKACASRCRQLHSRIHPTRRRPTPHSMLIKRRSEFRQRRQHPPPLRLAEGQLERARRRRVASGAFARRNSKAAQPQSSWRSLCALHHSRDMAMLLTKWDAPVAVHILQDSPSAVFPLIKRGAWAKSRRNTPGILPKRDDTLCRHCQHETASRGPVSTQSPGLQLHCPRPSQTLAAV</sequence>
<dbReference type="GeneID" id="54470375"/>